<keyword evidence="1" id="KW-0597">Phosphoprotein</keyword>
<dbReference type="InterPro" id="IPR051271">
    <property type="entry name" value="2C-system_Tx_regulators"/>
</dbReference>
<feature type="domain" description="HTH LytTR-type" evidence="3">
    <location>
        <begin position="133"/>
        <end position="231"/>
    </location>
</feature>
<dbReference type="SMART" id="SM00850">
    <property type="entry name" value="LytTR"/>
    <property type="match status" value="1"/>
</dbReference>
<organism evidence="4 5">
    <name type="scientific">Winogradskyella immobilis</name>
    <dbReference type="NCBI Taxonomy" id="2816852"/>
    <lineage>
        <taxon>Bacteria</taxon>
        <taxon>Pseudomonadati</taxon>
        <taxon>Bacteroidota</taxon>
        <taxon>Flavobacteriia</taxon>
        <taxon>Flavobacteriales</taxon>
        <taxon>Flavobacteriaceae</taxon>
        <taxon>Winogradskyella</taxon>
    </lineage>
</organism>
<sequence>MTCIIIDDEPIAHHIIEDYAKELKDLTILKSFYNAVEAISFLNTNKVDFIFLDIKMPKLKGLDFIKMLTHPPAIIITSAYEEYALEGFELSVTDYLLKPFSFERFLKAYQKVAQLKTNISNTNVKVDAEDQSIFIKGDKEIHQVNLNNIIYLESYGGYVKVHLNTQKPIVVHQSLKFFETNLNTNFIRTHRSYIINKTYIKSIKGNLIKLQDNDLPIGKLYKIHINKLLEN</sequence>
<dbReference type="SMART" id="SM00448">
    <property type="entry name" value="REC"/>
    <property type="match status" value="1"/>
</dbReference>
<protein>
    <submittedName>
        <fullName evidence="4">Response regulator transcription factor</fullName>
    </submittedName>
</protein>
<evidence type="ECO:0000259" key="3">
    <source>
        <dbReference type="PROSITE" id="PS50930"/>
    </source>
</evidence>
<dbReference type="Gene3D" id="3.40.50.2300">
    <property type="match status" value="1"/>
</dbReference>
<dbReference type="RefSeq" id="WP_227475990.1">
    <property type="nucleotide sequence ID" value="NZ_JAFMPT010000003.1"/>
</dbReference>
<evidence type="ECO:0000313" key="5">
    <source>
        <dbReference type="Proteomes" id="UP000778797"/>
    </source>
</evidence>
<evidence type="ECO:0000259" key="2">
    <source>
        <dbReference type="PROSITE" id="PS50110"/>
    </source>
</evidence>
<dbReference type="Pfam" id="PF00072">
    <property type="entry name" value="Response_reg"/>
    <property type="match status" value="1"/>
</dbReference>
<feature type="domain" description="Response regulatory" evidence="2">
    <location>
        <begin position="2"/>
        <end position="113"/>
    </location>
</feature>
<proteinExistence type="predicted"/>
<evidence type="ECO:0000256" key="1">
    <source>
        <dbReference type="PROSITE-ProRule" id="PRU00169"/>
    </source>
</evidence>
<dbReference type="Pfam" id="PF04397">
    <property type="entry name" value="LytTR"/>
    <property type="match status" value="1"/>
</dbReference>
<comment type="caution">
    <text evidence="4">The sequence shown here is derived from an EMBL/GenBank/DDBJ whole genome shotgun (WGS) entry which is preliminary data.</text>
</comment>
<dbReference type="PROSITE" id="PS50930">
    <property type="entry name" value="HTH_LYTTR"/>
    <property type="match status" value="1"/>
</dbReference>
<gene>
    <name evidence="4" type="ORF">J1C55_02945</name>
</gene>
<dbReference type="PANTHER" id="PTHR45526:SF1">
    <property type="entry name" value="TRANSCRIPTIONAL REGULATORY PROTEIN DCUR-RELATED"/>
    <property type="match status" value="1"/>
</dbReference>
<dbReference type="InterPro" id="IPR011006">
    <property type="entry name" value="CheY-like_superfamily"/>
</dbReference>
<dbReference type="InterPro" id="IPR001789">
    <property type="entry name" value="Sig_transdc_resp-reg_receiver"/>
</dbReference>
<keyword evidence="5" id="KW-1185">Reference proteome</keyword>
<dbReference type="Proteomes" id="UP000778797">
    <property type="component" value="Unassembled WGS sequence"/>
</dbReference>
<dbReference type="SUPFAM" id="SSF52172">
    <property type="entry name" value="CheY-like"/>
    <property type="match status" value="1"/>
</dbReference>
<dbReference type="Gene3D" id="2.40.50.1020">
    <property type="entry name" value="LytTr DNA-binding domain"/>
    <property type="match status" value="1"/>
</dbReference>
<feature type="modified residue" description="4-aspartylphosphate" evidence="1">
    <location>
        <position position="53"/>
    </location>
</feature>
<dbReference type="InterPro" id="IPR007492">
    <property type="entry name" value="LytTR_DNA-bd_dom"/>
</dbReference>
<reference evidence="4" key="2">
    <citation type="submission" date="2021-10" db="EMBL/GenBank/DDBJ databases">
        <title>Genome of Winogradskyella sp. E313.</title>
        <authorList>
            <person name="Zhou Y."/>
        </authorList>
    </citation>
    <scope>NUCLEOTIDE SEQUENCE</scope>
    <source>
        <strain evidence="4">E313</strain>
    </source>
</reference>
<dbReference type="PROSITE" id="PS50110">
    <property type="entry name" value="RESPONSE_REGULATORY"/>
    <property type="match status" value="1"/>
</dbReference>
<name>A0ABS8EMK1_9FLAO</name>
<dbReference type="EMBL" id="JAFMPT010000003">
    <property type="protein sequence ID" value="MCC1483537.1"/>
    <property type="molecule type" value="Genomic_DNA"/>
</dbReference>
<reference evidence="4" key="1">
    <citation type="submission" date="2021-03" db="EMBL/GenBank/DDBJ databases">
        <authorList>
            <person name="Ping X."/>
        </authorList>
    </citation>
    <scope>NUCLEOTIDE SEQUENCE</scope>
    <source>
        <strain evidence="4">E313</strain>
    </source>
</reference>
<dbReference type="PANTHER" id="PTHR45526">
    <property type="entry name" value="TRANSCRIPTIONAL REGULATORY PROTEIN DPIA"/>
    <property type="match status" value="1"/>
</dbReference>
<evidence type="ECO:0000313" key="4">
    <source>
        <dbReference type="EMBL" id="MCC1483537.1"/>
    </source>
</evidence>
<accession>A0ABS8EMK1</accession>